<dbReference type="CDD" id="cd06430">
    <property type="entry name" value="GT8_like_2"/>
    <property type="match status" value="1"/>
</dbReference>
<evidence type="ECO:0000256" key="10">
    <source>
        <dbReference type="ARBA" id="ARBA00037301"/>
    </source>
</evidence>
<evidence type="ECO:0000256" key="12">
    <source>
        <dbReference type="ARBA" id="ARBA00049181"/>
    </source>
</evidence>
<evidence type="ECO:0000256" key="11">
    <source>
        <dbReference type="ARBA" id="ARBA00038854"/>
    </source>
</evidence>
<keyword evidence="7" id="KW-1133">Transmembrane helix</keyword>
<evidence type="ECO:0000256" key="1">
    <source>
        <dbReference type="ARBA" id="ARBA00004606"/>
    </source>
</evidence>
<feature type="chain" id="PRO_5038963686" description="UDP-D-xylose:beta-D-glucoside alpha-1,3-D-xylosyltransferase" evidence="14">
    <location>
        <begin position="31"/>
        <end position="436"/>
    </location>
</feature>
<dbReference type="Gene3D" id="3.90.550.10">
    <property type="entry name" value="Spore Coat Polysaccharide Biosynthesis Protein SpsA, Chain A"/>
    <property type="match status" value="1"/>
</dbReference>
<evidence type="ECO:0000256" key="4">
    <source>
        <dbReference type="ARBA" id="ARBA00022679"/>
    </source>
</evidence>
<comment type="catalytic activity">
    <reaction evidence="12">
        <text>3-O-(beta-D-glucosyl)-L-seryl-[EGF-like domain protein] + UDP-alpha-D-xylose = 3-O-[alpha-D-xylosyl-(1-&gt;3)-beta-D-glucosyl]-L-seryl-[EGF-like domain protein] + UDP + H(+)</text>
        <dbReference type="Rhea" id="RHEA:56064"/>
        <dbReference type="Rhea" id="RHEA-COMP:14610"/>
        <dbReference type="Rhea" id="RHEA-COMP:14611"/>
        <dbReference type="ChEBI" id="CHEBI:15378"/>
        <dbReference type="ChEBI" id="CHEBI:57632"/>
        <dbReference type="ChEBI" id="CHEBI:58223"/>
        <dbReference type="ChEBI" id="CHEBI:140575"/>
        <dbReference type="ChEBI" id="CHEBI:140576"/>
        <dbReference type="EC" id="2.4.2.42"/>
    </reaction>
</comment>
<dbReference type="InterPro" id="IPR029044">
    <property type="entry name" value="Nucleotide-diphossugar_trans"/>
</dbReference>
<keyword evidence="5" id="KW-0812">Transmembrane</keyword>
<feature type="signal peptide" evidence="14">
    <location>
        <begin position="1"/>
        <end position="30"/>
    </location>
</feature>
<evidence type="ECO:0000256" key="6">
    <source>
        <dbReference type="ARBA" id="ARBA00022968"/>
    </source>
</evidence>
<organism evidence="15 16">
    <name type="scientific">Chrysochloris asiatica</name>
    <name type="common">Cape golden mole</name>
    <dbReference type="NCBI Taxonomy" id="185453"/>
    <lineage>
        <taxon>Eukaryota</taxon>
        <taxon>Metazoa</taxon>
        <taxon>Chordata</taxon>
        <taxon>Craniata</taxon>
        <taxon>Vertebrata</taxon>
        <taxon>Euteleostomi</taxon>
        <taxon>Mammalia</taxon>
        <taxon>Eutheria</taxon>
        <taxon>Afrotheria</taxon>
        <taxon>Chrysochloridae</taxon>
        <taxon>Chrysochlorinae</taxon>
        <taxon>Chrysochloris</taxon>
    </lineage>
</organism>
<dbReference type="FunFam" id="3.90.550.10:FF:000042">
    <property type="entry name" value="Glucoside xylosyltransferase 1"/>
    <property type="match status" value="1"/>
</dbReference>
<keyword evidence="3" id="KW-0328">Glycosyltransferase</keyword>
<dbReference type="OrthoDB" id="6238971at2759"/>
<dbReference type="GO" id="GO:0140563">
    <property type="term" value="F:UDP-D-xylose:beta-D-glucoside alpha-1,3-D-xylosyltransferase activity"/>
    <property type="evidence" value="ECO:0007669"/>
    <property type="project" value="UniProtKB-EC"/>
</dbReference>
<evidence type="ECO:0000313" key="15">
    <source>
        <dbReference type="Proteomes" id="UP000504623"/>
    </source>
</evidence>
<proteinExistence type="inferred from homology"/>
<comment type="similarity">
    <text evidence="2">Belongs to the glycosyltransferase 8 family.</text>
</comment>
<evidence type="ECO:0000256" key="7">
    <source>
        <dbReference type="ARBA" id="ARBA00022989"/>
    </source>
</evidence>
<protein>
    <recommendedName>
        <fullName evidence="11">UDP-D-xylose:beta-D-glucoside alpha-1,3-D-xylosyltransferase</fullName>
        <ecNumber evidence="11">2.4.2.42</ecNumber>
    </recommendedName>
</protein>
<dbReference type="GeneID" id="102825412"/>
<comment type="subcellular location">
    <subcellularLocation>
        <location evidence="1">Membrane</location>
        <topology evidence="1">Single-pass type II membrane protein</topology>
    </subcellularLocation>
</comment>
<sequence>MKLRNKAAVLLLLALAALLLVLLSLRAGRAEPRMLPARPSSAPRRHRATAAPAKAAPGTQRRRRLRPRPEAGRRSAASLEKLARRPGDLSRSFQNVLPPELWIQLAVVACGSRLEETLVMLKSAVLFSHRKILFHIFTEEALKPEFDKQLREWPDSYTKKFEHRIYPITFSVGNPQEWKKLFKPCAAQRLFLPVILKDVDSLLYVDTDVLFLRPVDDIWKLLRHFNSTQLAAMAPEHEIPKIGWYSRFARHPFYGAAGLNSGVMLMNLTRIRSTQFKNSMMPTDLAWEDMLYPLYQKYKNAITWGDQDLLNIIFYFNPECLYVFPCHWNYRPDHCMYGSNCKEAEREGVSVLHGNRGVYHEDKQPTFRALYEAIRDFPFQDNLFQSMYYPLQLKFLETVHTLCGRIPQVFLKQIEKTMKRVYEKHVIIRVGPDRRH</sequence>
<evidence type="ECO:0000313" key="16">
    <source>
        <dbReference type="RefSeq" id="XP_006870844.1"/>
    </source>
</evidence>
<gene>
    <name evidence="16" type="primary">GXYLT2</name>
</gene>
<evidence type="ECO:0000256" key="9">
    <source>
        <dbReference type="ARBA" id="ARBA00023180"/>
    </source>
</evidence>
<accession>A0A9B0U1W6</accession>
<dbReference type="GO" id="GO:0016020">
    <property type="term" value="C:membrane"/>
    <property type="evidence" value="ECO:0007669"/>
    <property type="project" value="UniProtKB-SubCell"/>
</dbReference>
<dbReference type="SUPFAM" id="SSF53448">
    <property type="entry name" value="Nucleotide-diphospho-sugar transferases"/>
    <property type="match status" value="1"/>
</dbReference>
<dbReference type="InterPro" id="IPR002495">
    <property type="entry name" value="Glyco_trans_8"/>
</dbReference>
<dbReference type="AlphaFoldDB" id="A0A9B0U1W6"/>
<evidence type="ECO:0000256" key="5">
    <source>
        <dbReference type="ARBA" id="ARBA00022692"/>
    </source>
</evidence>
<keyword evidence="14" id="KW-0732">Signal</keyword>
<evidence type="ECO:0000256" key="8">
    <source>
        <dbReference type="ARBA" id="ARBA00023136"/>
    </source>
</evidence>
<dbReference type="EC" id="2.4.2.42" evidence="11"/>
<dbReference type="PANTHER" id="PTHR46012">
    <property type="entry name" value="IP22168P"/>
    <property type="match status" value="1"/>
</dbReference>
<evidence type="ECO:0000256" key="2">
    <source>
        <dbReference type="ARBA" id="ARBA00006351"/>
    </source>
</evidence>
<dbReference type="Proteomes" id="UP000504623">
    <property type="component" value="Unplaced"/>
</dbReference>
<feature type="region of interest" description="Disordered" evidence="13">
    <location>
        <begin position="34"/>
        <end position="79"/>
    </location>
</feature>
<comment type="function">
    <text evidence="10">Glycosyltransferase which elongates the O-linked glucose attached to EGF-like repeats in the extracellular domain of Notch proteins by catalyzing the addition of xylose.</text>
</comment>
<dbReference type="RefSeq" id="XP_006870844.1">
    <property type="nucleotide sequence ID" value="XM_006870782.1"/>
</dbReference>
<keyword evidence="9" id="KW-0325">Glycoprotein</keyword>
<evidence type="ECO:0000256" key="3">
    <source>
        <dbReference type="ARBA" id="ARBA00022676"/>
    </source>
</evidence>
<keyword evidence="8" id="KW-0472">Membrane</keyword>
<reference evidence="16" key="1">
    <citation type="submission" date="2025-08" db="UniProtKB">
        <authorList>
            <consortium name="RefSeq"/>
        </authorList>
    </citation>
    <scope>IDENTIFICATION</scope>
    <source>
        <tissue evidence="16">Spleen</tissue>
    </source>
</reference>
<keyword evidence="4" id="KW-0808">Transferase</keyword>
<dbReference type="PANTHER" id="PTHR46012:SF1">
    <property type="entry name" value="GLUCOSIDE XYLOSYLTRANSFERASE 2"/>
    <property type="match status" value="1"/>
</dbReference>
<dbReference type="InterPro" id="IPR051993">
    <property type="entry name" value="Glycosyltransferase_8"/>
</dbReference>
<dbReference type="CTD" id="727936"/>
<keyword evidence="15" id="KW-1185">Reference proteome</keyword>
<dbReference type="Pfam" id="PF01501">
    <property type="entry name" value="Glyco_transf_8"/>
    <property type="match status" value="1"/>
</dbReference>
<dbReference type="GO" id="GO:0016266">
    <property type="term" value="P:protein O-linked glycosylation via N-acetyl-galactosamine"/>
    <property type="evidence" value="ECO:0007669"/>
    <property type="project" value="UniProtKB-ARBA"/>
</dbReference>
<keyword evidence="6" id="KW-0735">Signal-anchor</keyword>
<evidence type="ECO:0000256" key="13">
    <source>
        <dbReference type="SAM" id="MobiDB-lite"/>
    </source>
</evidence>
<name>A0A9B0U1W6_CHRAS</name>
<evidence type="ECO:0000256" key="14">
    <source>
        <dbReference type="SAM" id="SignalP"/>
    </source>
</evidence>